<organism evidence="3 4">
    <name type="scientific">Tardibacter chloracetimidivorans</name>
    <dbReference type="NCBI Taxonomy" id="1921510"/>
    <lineage>
        <taxon>Bacteria</taxon>
        <taxon>Pseudomonadati</taxon>
        <taxon>Pseudomonadota</taxon>
        <taxon>Alphaproteobacteria</taxon>
        <taxon>Sphingomonadales</taxon>
        <taxon>Sphingomonadaceae</taxon>
        <taxon>Tardibacter</taxon>
    </lineage>
</organism>
<dbReference type="EMBL" id="CP018221">
    <property type="protein sequence ID" value="API59493.1"/>
    <property type="molecule type" value="Genomic_DNA"/>
</dbReference>
<dbReference type="InterPro" id="IPR003615">
    <property type="entry name" value="HNH_nuc"/>
</dbReference>
<dbReference type="KEGG" id="sphj:BSL82_09390"/>
<dbReference type="RefSeq" id="WP_072597100.1">
    <property type="nucleotide sequence ID" value="NZ_CP018221.1"/>
</dbReference>
<evidence type="ECO:0000259" key="2">
    <source>
        <dbReference type="Pfam" id="PF13392"/>
    </source>
</evidence>
<dbReference type="InterPro" id="IPR044925">
    <property type="entry name" value="His-Me_finger_sf"/>
</dbReference>
<dbReference type="Pfam" id="PF13392">
    <property type="entry name" value="HNH_3"/>
    <property type="match status" value="1"/>
</dbReference>
<dbReference type="SUPFAM" id="SSF54060">
    <property type="entry name" value="His-Me finger endonucleases"/>
    <property type="match status" value="1"/>
</dbReference>
<evidence type="ECO:0000313" key="4">
    <source>
        <dbReference type="Proteomes" id="UP000182063"/>
    </source>
</evidence>
<feature type="region of interest" description="Disordered" evidence="1">
    <location>
        <begin position="84"/>
        <end position="106"/>
    </location>
</feature>
<dbReference type="STRING" id="1921510.BSL82_09390"/>
<keyword evidence="4" id="KW-1185">Reference proteome</keyword>
<evidence type="ECO:0000256" key="1">
    <source>
        <dbReference type="SAM" id="MobiDB-lite"/>
    </source>
</evidence>
<proteinExistence type="predicted"/>
<name>A0A1L3ZV40_9SPHN</name>
<reference evidence="4" key="1">
    <citation type="submission" date="2016-11" db="EMBL/GenBank/DDBJ databases">
        <title>Complete Genome Sequence of alachlor-degrading Sphingomonas sp. strain JJ-A5.</title>
        <authorList>
            <person name="Lee H."/>
            <person name="Ka J.-O."/>
        </authorList>
    </citation>
    <scope>NUCLEOTIDE SEQUENCE [LARGE SCALE GENOMIC DNA]</scope>
    <source>
        <strain evidence="4">JJ-A5</strain>
    </source>
</reference>
<gene>
    <name evidence="3" type="ORF">BSL82_09390</name>
</gene>
<protein>
    <recommendedName>
        <fullName evidence="2">HNH nuclease domain-containing protein</fullName>
    </recommendedName>
</protein>
<sequence length="126" mass="14454">MLHHRAVWEILVGTIPDGKLLCHHCDNPRCANPEHLYVGDGKSNVADMFRRGRAWQLREPERVRDSGRRMGQRNTWCRGAQNPKAKLTPEQVSQIKASKVPTKQLASQYGVNRTTIQRARSGKQWK</sequence>
<dbReference type="AlphaFoldDB" id="A0A1L3ZV40"/>
<feature type="domain" description="HNH nuclease" evidence="2">
    <location>
        <begin position="4"/>
        <end position="39"/>
    </location>
</feature>
<evidence type="ECO:0000313" key="3">
    <source>
        <dbReference type="EMBL" id="API59493.1"/>
    </source>
</evidence>
<accession>A0A1L3ZV40</accession>
<dbReference type="Proteomes" id="UP000182063">
    <property type="component" value="Chromosome"/>
</dbReference>